<reference evidence="3 4" key="1">
    <citation type="submission" date="2018-12" db="EMBL/GenBank/DDBJ databases">
        <authorList>
            <consortium name="Pathogen Informatics"/>
        </authorList>
    </citation>
    <scope>NUCLEOTIDE SEQUENCE [LARGE SCALE GENOMIC DNA]</scope>
    <source>
        <strain evidence="3 4">NCTC9419</strain>
    </source>
</reference>
<dbReference type="Proteomes" id="UP000271603">
    <property type="component" value="Chromosome"/>
</dbReference>
<accession>A0A447QCQ8</accession>
<dbReference type="GO" id="GO:0016717">
    <property type="term" value="F:oxidoreductase activity, acting on paired donors, with oxidation of a pair of donors resulting in the reduction of molecular oxygen to two molecules of water"/>
    <property type="evidence" value="ECO:0007669"/>
    <property type="project" value="TreeGrafter"/>
</dbReference>
<dbReference type="PANTHER" id="PTHR19353:SF19">
    <property type="entry name" value="DELTA(5) FATTY ACID DESATURASE C-RELATED"/>
    <property type="match status" value="1"/>
</dbReference>
<dbReference type="Pfam" id="PF00487">
    <property type="entry name" value="FA_desaturase"/>
    <property type="match status" value="1"/>
</dbReference>
<dbReference type="PANTHER" id="PTHR19353">
    <property type="entry name" value="FATTY ACID DESATURASE 2"/>
    <property type="match status" value="1"/>
</dbReference>
<feature type="transmembrane region" description="Helical" evidence="1">
    <location>
        <begin position="144"/>
        <end position="161"/>
    </location>
</feature>
<keyword evidence="1" id="KW-1133">Transmembrane helix</keyword>
<evidence type="ECO:0000313" key="4">
    <source>
        <dbReference type="Proteomes" id="UP000271603"/>
    </source>
</evidence>
<feature type="domain" description="Fatty acid desaturase" evidence="2">
    <location>
        <begin position="51"/>
        <end position="163"/>
    </location>
</feature>
<dbReference type="InterPro" id="IPR005804">
    <property type="entry name" value="FA_desaturase_dom"/>
</dbReference>
<dbReference type="GO" id="GO:0016020">
    <property type="term" value="C:membrane"/>
    <property type="evidence" value="ECO:0007669"/>
    <property type="project" value="TreeGrafter"/>
</dbReference>
<feature type="transmembrane region" description="Helical" evidence="1">
    <location>
        <begin position="46"/>
        <end position="68"/>
    </location>
</feature>
<evidence type="ECO:0000313" key="3">
    <source>
        <dbReference type="EMBL" id="VEA67805.1"/>
    </source>
</evidence>
<gene>
    <name evidence="3" type="ORF">NCTC9419_00003</name>
</gene>
<organism evidence="3 4">
    <name type="scientific">Serratia rubidaea</name>
    <name type="common">Serratia marinorubra</name>
    <dbReference type="NCBI Taxonomy" id="61652"/>
    <lineage>
        <taxon>Bacteria</taxon>
        <taxon>Pseudomonadati</taxon>
        <taxon>Pseudomonadota</taxon>
        <taxon>Gammaproteobacteria</taxon>
        <taxon>Enterobacterales</taxon>
        <taxon>Yersiniaceae</taxon>
        <taxon>Serratia</taxon>
    </lineage>
</organism>
<keyword evidence="1" id="KW-0812">Transmembrane</keyword>
<sequence>MRLSQNYLVERGDHRFADRWMFAKLLTLILLCAFFYGLSLQQHSTWRYFGCYVGFIFSAMLLTVNVVHDASHNAFFKRACLNHGLNFFVSIPLGLDADCWRVRHVVFHHAYNNIADYDPDIDPNGVLRQTPFQRRRAFMRVQHYYWPLVAALTFPYYIWLFDWLDRAR</sequence>
<proteinExistence type="predicted"/>
<evidence type="ECO:0000256" key="1">
    <source>
        <dbReference type="SAM" id="Phobius"/>
    </source>
</evidence>
<name>A0A447QCQ8_SERRU</name>
<dbReference type="GO" id="GO:0008610">
    <property type="term" value="P:lipid biosynthetic process"/>
    <property type="evidence" value="ECO:0007669"/>
    <property type="project" value="UniProtKB-ARBA"/>
</dbReference>
<protein>
    <submittedName>
        <fullName evidence="3">Fatty acid desaturase</fullName>
    </submittedName>
</protein>
<dbReference type="InterPro" id="IPR012171">
    <property type="entry name" value="Fatty_acid_desaturase"/>
</dbReference>
<dbReference type="AlphaFoldDB" id="A0A447QCQ8"/>
<keyword evidence="1" id="KW-0472">Membrane</keyword>
<dbReference type="EMBL" id="LR134155">
    <property type="protein sequence ID" value="VEA67805.1"/>
    <property type="molecule type" value="Genomic_DNA"/>
</dbReference>
<evidence type="ECO:0000259" key="2">
    <source>
        <dbReference type="Pfam" id="PF00487"/>
    </source>
</evidence>
<feature type="transmembrane region" description="Helical" evidence="1">
    <location>
        <begin position="21"/>
        <end position="40"/>
    </location>
</feature>